<proteinExistence type="predicted"/>
<evidence type="ECO:0000313" key="1">
    <source>
        <dbReference type="EMBL" id="CAI87029.1"/>
    </source>
</evidence>
<dbReference type="PATRIC" id="fig|326442.8.peg.1903"/>
<dbReference type="Pfam" id="PF12069">
    <property type="entry name" value="DUF3549"/>
    <property type="match status" value="1"/>
</dbReference>
<accession>Q3IIR3</accession>
<reference evidence="1 2" key="1">
    <citation type="journal article" date="2005" name="Genome Res.">
        <title>Coping with cold: the genome of the versatile marine Antarctica bacterium Pseudoalteromonas haloplanktis TAC125.</title>
        <authorList>
            <person name="Medigue C."/>
            <person name="Krin E."/>
            <person name="Pascal G."/>
            <person name="Barbe V."/>
            <person name="Bernsel A."/>
            <person name="Bertin P."/>
            <person name="Cheung F."/>
            <person name="Cruveiller S."/>
            <person name="Damico S."/>
            <person name="Duilio A."/>
            <person name="Fang G."/>
            <person name="Feller G."/>
            <person name="Mangenot S."/>
            <person name="Marino G."/>
            <person name="Nilsson J."/>
            <person name="Parilli E."/>
            <person name="Rocha E."/>
            <person name="Rouy Z."/>
            <person name="Sekowska A."/>
            <person name="Tutino M.L."/>
            <person name="Vallenet D."/>
            <person name="von Heijne G."/>
            <person name="Danchin A."/>
        </authorList>
    </citation>
    <scope>NUCLEOTIDE SEQUENCE [LARGE SCALE GENOMIC DNA]</scope>
    <source>
        <strain evidence="2">TAC 125</strain>
    </source>
</reference>
<dbReference type="InterPro" id="IPR021936">
    <property type="entry name" value="DUF3549"/>
</dbReference>
<dbReference type="KEGG" id="pha:PSHAa1972"/>
<dbReference type="BioCyc" id="PHAL326442:PSHA_RS09760-MONOMER"/>
<sequence length="346" mass="38624">MSKQIATLGQLLDNAGTQWRAFDIGRHITKLDKKQFLAIEQAQVPYPYPLAGHAWLAIQFWDSKASKEPYVWFLKFPVDEQSKLVSASRDHFADMVIEALGTQLTGEQADGKLDNNPYVFTPNANKLAAFNAQLKVLLKQPASQYYEHTQLYFSGKLGFENWQSVALQGIADFALRLDNETNLANLQKAWPYLPAEVLQPLSAMLEHVEIPPSLSQLLVEYGQAAIKNNDPFAVTVALRSLSKAQAQAQAQGLTAQLVDSVLTSSVNQDADVLLTIAGRCFKQLEDPERLHVFMDNCAHHQQITELFVSIFADLVAIPTIRPHLLGLLRKENRSETLARAIGRLFS</sequence>
<dbReference type="EMBL" id="CR954246">
    <property type="protein sequence ID" value="CAI87029.1"/>
    <property type="molecule type" value="Genomic_DNA"/>
</dbReference>
<dbReference type="AlphaFoldDB" id="Q3IIR3"/>
<organism evidence="1 2">
    <name type="scientific">Pseudoalteromonas translucida (strain TAC 125)</name>
    <dbReference type="NCBI Taxonomy" id="326442"/>
    <lineage>
        <taxon>Bacteria</taxon>
        <taxon>Pseudomonadati</taxon>
        <taxon>Pseudomonadota</taxon>
        <taxon>Gammaproteobacteria</taxon>
        <taxon>Alteromonadales</taxon>
        <taxon>Pseudoalteromonadaceae</taxon>
        <taxon>Pseudoalteromonas</taxon>
    </lineage>
</organism>
<dbReference type="STRING" id="326442.PSHAa1972"/>
<dbReference type="eggNOG" id="ENOG502Z9WC">
    <property type="taxonomic scope" value="Bacteria"/>
</dbReference>
<gene>
    <name evidence="1" type="ordered locus">PSHAa1972</name>
</gene>
<protein>
    <recommendedName>
        <fullName evidence="3">DUF3549 domain-containing protein</fullName>
    </recommendedName>
</protein>
<evidence type="ECO:0008006" key="3">
    <source>
        <dbReference type="Google" id="ProtNLM"/>
    </source>
</evidence>
<dbReference type="HOGENOM" id="CLU_069808_0_0_6"/>
<name>Q3IIR3_PSET1</name>
<dbReference type="Proteomes" id="UP000006843">
    <property type="component" value="Chromosome I"/>
</dbReference>
<evidence type="ECO:0000313" key="2">
    <source>
        <dbReference type="Proteomes" id="UP000006843"/>
    </source>
</evidence>
<keyword evidence="2" id="KW-1185">Reference proteome</keyword>